<dbReference type="EC" id="3.1.11.6" evidence="6"/>
<evidence type="ECO:0000313" key="8">
    <source>
        <dbReference type="EMBL" id="MBB3186443.1"/>
    </source>
</evidence>
<gene>
    <name evidence="8" type="ORF">FHX64_000606</name>
</gene>
<dbReference type="GO" id="GO:0009318">
    <property type="term" value="C:exodeoxyribonuclease VII complex"/>
    <property type="evidence" value="ECO:0007669"/>
    <property type="project" value="UniProtKB-UniRule"/>
</dbReference>
<feature type="coiled-coil region" evidence="7">
    <location>
        <begin position="5"/>
        <end position="49"/>
    </location>
</feature>
<keyword evidence="4 8" id="KW-0378">Hydrolase</keyword>
<proteinExistence type="inferred from homology"/>
<evidence type="ECO:0000256" key="3">
    <source>
        <dbReference type="ARBA" id="ARBA00022722"/>
    </source>
</evidence>
<dbReference type="EMBL" id="JACHYB010000001">
    <property type="protein sequence ID" value="MBB3186443.1"/>
    <property type="molecule type" value="Genomic_DNA"/>
</dbReference>
<keyword evidence="2" id="KW-0963">Cytoplasm</keyword>
<dbReference type="Proteomes" id="UP000544222">
    <property type="component" value="Unassembled WGS sequence"/>
</dbReference>
<evidence type="ECO:0000256" key="4">
    <source>
        <dbReference type="ARBA" id="ARBA00022801"/>
    </source>
</evidence>
<dbReference type="SUPFAM" id="SSF116842">
    <property type="entry name" value="XseB-like"/>
    <property type="match status" value="1"/>
</dbReference>
<name>A0A7W5DPN2_9PORP</name>
<evidence type="ECO:0000256" key="1">
    <source>
        <dbReference type="ARBA" id="ARBA00009998"/>
    </source>
</evidence>
<protein>
    <recommendedName>
        <fullName evidence="6">Exodeoxyribonuclease VII small subunit</fullName>
        <ecNumber evidence="6">3.1.11.6</ecNumber>
    </recommendedName>
</protein>
<comment type="caution">
    <text evidence="8">The sequence shown here is derived from an EMBL/GenBank/DDBJ whole genome shotgun (WGS) entry which is preliminary data.</text>
</comment>
<dbReference type="InterPro" id="IPR003761">
    <property type="entry name" value="Exonuc_VII_S"/>
</dbReference>
<evidence type="ECO:0000256" key="2">
    <source>
        <dbReference type="ARBA" id="ARBA00022490"/>
    </source>
</evidence>
<dbReference type="NCBIfam" id="TIGR01280">
    <property type="entry name" value="xseB"/>
    <property type="match status" value="1"/>
</dbReference>
<dbReference type="Pfam" id="PF02609">
    <property type="entry name" value="Exonuc_VII_S"/>
    <property type="match status" value="1"/>
</dbReference>
<keyword evidence="5" id="KW-0269">Exonuclease</keyword>
<evidence type="ECO:0000256" key="5">
    <source>
        <dbReference type="ARBA" id="ARBA00022839"/>
    </source>
</evidence>
<dbReference type="RefSeq" id="WP_183412337.1">
    <property type="nucleotide sequence ID" value="NZ_JACHYB010000001.1"/>
</dbReference>
<dbReference type="AlphaFoldDB" id="A0A7W5DPN2"/>
<keyword evidence="3" id="KW-0540">Nuclease</keyword>
<keyword evidence="9" id="KW-1185">Reference proteome</keyword>
<evidence type="ECO:0000256" key="7">
    <source>
        <dbReference type="SAM" id="Coils"/>
    </source>
</evidence>
<reference evidence="8 9" key="1">
    <citation type="submission" date="2020-08" db="EMBL/GenBank/DDBJ databases">
        <title>Genomic Encyclopedia of Type Strains, Phase IV (KMG-IV): sequencing the most valuable type-strain genomes for metagenomic binning, comparative biology and taxonomic classification.</title>
        <authorList>
            <person name="Goeker M."/>
        </authorList>
    </citation>
    <scope>NUCLEOTIDE SEQUENCE [LARGE SCALE GENOMIC DNA]</scope>
    <source>
        <strain evidence="8 9">DSM 27471</strain>
    </source>
</reference>
<comment type="similarity">
    <text evidence="1">Belongs to the XseB family.</text>
</comment>
<evidence type="ECO:0000313" key="9">
    <source>
        <dbReference type="Proteomes" id="UP000544222"/>
    </source>
</evidence>
<evidence type="ECO:0000256" key="6">
    <source>
        <dbReference type="NCBIfam" id="TIGR01280"/>
    </source>
</evidence>
<dbReference type="InterPro" id="IPR037004">
    <property type="entry name" value="Exonuc_VII_ssu_sf"/>
</dbReference>
<sequence length="65" mass="7669">MPKFKKSYSESIEELEKLLEQLEKNEIPLEELSEVVKKATDLIHQCQKQLFETDSEIQKLFEDIG</sequence>
<organism evidence="8 9">
    <name type="scientific">Microbacter margulisiae</name>
    <dbReference type="NCBI Taxonomy" id="1350067"/>
    <lineage>
        <taxon>Bacteria</taxon>
        <taxon>Pseudomonadati</taxon>
        <taxon>Bacteroidota</taxon>
        <taxon>Bacteroidia</taxon>
        <taxon>Bacteroidales</taxon>
        <taxon>Porphyromonadaceae</taxon>
        <taxon>Microbacter</taxon>
    </lineage>
</organism>
<keyword evidence="7" id="KW-0175">Coiled coil</keyword>
<accession>A0A7W5DPN2</accession>
<dbReference type="Gene3D" id="1.10.287.1040">
    <property type="entry name" value="Exonuclease VII, small subunit"/>
    <property type="match status" value="1"/>
</dbReference>
<dbReference type="GO" id="GO:0006308">
    <property type="term" value="P:DNA catabolic process"/>
    <property type="evidence" value="ECO:0007669"/>
    <property type="project" value="UniProtKB-UniRule"/>
</dbReference>
<dbReference type="GO" id="GO:0008855">
    <property type="term" value="F:exodeoxyribonuclease VII activity"/>
    <property type="evidence" value="ECO:0007669"/>
    <property type="project" value="UniProtKB-UniRule"/>
</dbReference>